<dbReference type="InterPro" id="IPR023393">
    <property type="entry name" value="START-like_dom_sf"/>
</dbReference>
<dbReference type="AlphaFoldDB" id="A0A2U3N1G1"/>
<dbReference type="Pfam" id="PF10604">
    <property type="entry name" value="Polyketide_cyc2"/>
    <property type="match status" value="1"/>
</dbReference>
<dbReference type="Proteomes" id="UP000245974">
    <property type="component" value="Unassembled WGS sequence"/>
</dbReference>
<dbReference type="EMBL" id="OOGT01000138">
    <property type="protein sequence ID" value="SPL71455.1"/>
    <property type="molecule type" value="Genomic_DNA"/>
</dbReference>
<dbReference type="RefSeq" id="WP_121974878.1">
    <property type="nucleotide sequence ID" value="NZ_OOGT01000138.1"/>
</dbReference>
<proteinExistence type="predicted"/>
<evidence type="ECO:0000313" key="1">
    <source>
        <dbReference type="EMBL" id="SPL71455.1"/>
    </source>
</evidence>
<organism evidence="1 2">
    <name type="scientific">Acinetobacter stercoris</name>
    <dbReference type="NCBI Taxonomy" id="2126983"/>
    <lineage>
        <taxon>Bacteria</taxon>
        <taxon>Pseudomonadati</taxon>
        <taxon>Pseudomonadota</taxon>
        <taxon>Gammaproteobacteria</taxon>
        <taxon>Moraxellales</taxon>
        <taxon>Moraxellaceae</taxon>
        <taxon>Acinetobacter</taxon>
    </lineage>
</organism>
<keyword evidence="2" id="KW-1185">Reference proteome</keyword>
<reference evidence="2" key="1">
    <citation type="submission" date="2018-03" db="EMBL/GenBank/DDBJ databases">
        <authorList>
            <person name="Blom J."/>
        </authorList>
    </citation>
    <scope>NUCLEOTIDE SEQUENCE [LARGE SCALE GENOMIC DNA]</scope>
    <source>
        <strain evidence="2">KPC-SM-21</strain>
    </source>
</reference>
<sequence length="143" mass="16182">MNSIQVKKEFNAPIDQVFDLLSKHATYNVAFAPIQVVRIKDSEDPERPDGIGSVRKMGFGPIKPIQEQITVMKVNERIEYKLIKNPLIKHHLGVIEFKELTANKTLVTYTIELQARAPFVSQIILAQLKRAIKLGFSKLAKSV</sequence>
<dbReference type="OrthoDB" id="4459835at2"/>
<dbReference type="InParanoid" id="A0A2U3N1G1"/>
<name>A0A2U3N1G1_9GAMM</name>
<gene>
    <name evidence="1" type="ORF">KPC_2633</name>
</gene>
<protein>
    <submittedName>
        <fullName evidence="1">Polyketide cyclase / dehydrase and lipid transport</fullName>
    </submittedName>
</protein>
<dbReference type="CDD" id="cd07821">
    <property type="entry name" value="PYR_PYL_RCAR_like"/>
    <property type="match status" value="1"/>
</dbReference>
<dbReference type="InterPro" id="IPR019587">
    <property type="entry name" value="Polyketide_cyclase/dehydratase"/>
</dbReference>
<evidence type="ECO:0000313" key="2">
    <source>
        <dbReference type="Proteomes" id="UP000245974"/>
    </source>
</evidence>
<dbReference type="Gene3D" id="3.30.530.20">
    <property type="match status" value="1"/>
</dbReference>
<accession>A0A2U3N1G1</accession>
<dbReference type="SUPFAM" id="SSF55961">
    <property type="entry name" value="Bet v1-like"/>
    <property type="match status" value="1"/>
</dbReference>